<dbReference type="InterPro" id="IPR026816">
    <property type="entry name" value="Flavodoxin_dom"/>
</dbReference>
<dbReference type="EMBL" id="FRBR01000005">
    <property type="protein sequence ID" value="SHL73953.1"/>
    <property type="molecule type" value="Genomic_DNA"/>
</dbReference>
<protein>
    <submittedName>
        <fullName evidence="2">Protoporphyrinogen oxidase</fullName>
    </submittedName>
</protein>
<dbReference type="InterPro" id="IPR052200">
    <property type="entry name" value="Protoporphyrinogen_IX_DH"/>
</dbReference>
<dbReference type="STRING" id="337701.SAMN05444398_10594"/>
<gene>
    <name evidence="2" type="ORF">SAMN05444398_10594</name>
</gene>
<dbReference type="PANTHER" id="PTHR38030:SF2">
    <property type="entry name" value="PROTOPORPHYRINOGEN IX DEHYDROGENASE [QUINONE]"/>
    <property type="match status" value="1"/>
</dbReference>
<keyword evidence="3" id="KW-1185">Reference proteome</keyword>
<dbReference type="AlphaFoldDB" id="A0A1M7D3I5"/>
<dbReference type="PANTHER" id="PTHR38030">
    <property type="entry name" value="PROTOPORPHYRINOGEN IX DEHYDROGENASE [MENAQUINONE]"/>
    <property type="match status" value="1"/>
</dbReference>
<dbReference type="OrthoDB" id="9795729at2"/>
<name>A0A1M7D3I5_9RHOB</name>
<dbReference type="GO" id="GO:0070819">
    <property type="term" value="F:menaquinone-dependent protoporphyrinogen oxidase activity"/>
    <property type="evidence" value="ECO:0007669"/>
    <property type="project" value="TreeGrafter"/>
</dbReference>
<dbReference type="Pfam" id="PF12724">
    <property type="entry name" value="Flavodoxin_5"/>
    <property type="match status" value="1"/>
</dbReference>
<dbReference type="SUPFAM" id="SSF52218">
    <property type="entry name" value="Flavoproteins"/>
    <property type="match status" value="1"/>
</dbReference>
<sequence>MNILIVYGTTEGQTRRICRFCADHLIARGHSVELMQASGEESQMDLSRFDAAIVAASVHLRVYQSELAHFVAAHAAALSRPPTLFLSVSLASAGGDPEELADLDRIAEHFFEDTGWRPGQVAQVAGAFRFTQYDFLKSWAMRWIAVRKGRHVDPHADTEYTDWAALRDVLDGWMARTGAAS</sequence>
<dbReference type="RefSeq" id="WP_073034761.1">
    <property type="nucleotide sequence ID" value="NZ_BMLR01000005.1"/>
</dbReference>
<dbReference type="InterPro" id="IPR029039">
    <property type="entry name" value="Flavoprotein-like_sf"/>
</dbReference>
<evidence type="ECO:0000259" key="1">
    <source>
        <dbReference type="Pfam" id="PF12724"/>
    </source>
</evidence>
<dbReference type="GO" id="GO:0010181">
    <property type="term" value="F:FMN binding"/>
    <property type="evidence" value="ECO:0007669"/>
    <property type="project" value="TreeGrafter"/>
</dbReference>
<organism evidence="2 3">
    <name type="scientific">Roseovarius pacificus</name>
    <dbReference type="NCBI Taxonomy" id="337701"/>
    <lineage>
        <taxon>Bacteria</taxon>
        <taxon>Pseudomonadati</taxon>
        <taxon>Pseudomonadota</taxon>
        <taxon>Alphaproteobacteria</taxon>
        <taxon>Rhodobacterales</taxon>
        <taxon>Roseobacteraceae</taxon>
        <taxon>Roseovarius</taxon>
    </lineage>
</organism>
<dbReference type="Gene3D" id="3.40.50.360">
    <property type="match status" value="1"/>
</dbReference>
<feature type="domain" description="Flavodoxin" evidence="1">
    <location>
        <begin position="4"/>
        <end position="149"/>
    </location>
</feature>
<dbReference type="Proteomes" id="UP000183974">
    <property type="component" value="Unassembled WGS sequence"/>
</dbReference>
<accession>A0A1M7D3I5</accession>
<proteinExistence type="predicted"/>
<reference evidence="2 3" key="1">
    <citation type="submission" date="2016-11" db="EMBL/GenBank/DDBJ databases">
        <authorList>
            <person name="Jaros S."/>
            <person name="Januszkiewicz K."/>
            <person name="Wedrychowicz H."/>
        </authorList>
    </citation>
    <scope>NUCLEOTIDE SEQUENCE [LARGE SCALE GENOMIC DNA]</scope>
    <source>
        <strain evidence="2 3">DSM 29589</strain>
    </source>
</reference>
<dbReference type="GO" id="GO:0006783">
    <property type="term" value="P:heme biosynthetic process"/>
    <property type="evidence" value="ECO:0007669"/>
    <property type="project" value="TreeGrafter"/>
</dbReference>
<evidence type="ECO:0000313" key="2">
    <source>
        <dbReference type="EMBL" id="SHL73953.1"/>
    </source>
</evidence>
<evidence type="ECO:0000313" key="3">
    <source>
        <dbReference type="Proteomes" id="UP000183974"/>
    </source>
</evidence>